<evidence type="ECO:0000313" key="2">
    <source>
        <dbReference type="EMBL" id="CAG2223594.1"/>
    </source>
</evidence>
<feature type="region of interest" description="Disordered" evidence="1">
    <location>
        <begin position="87"/>
        <end position="106"/>
    </location>
</feature>
<evidence type="ECO:0000256" key="1">
    <source>
        <dbReference type="SAM" id="MobiDB-lite"/>
    </source>
</evidence>
<dbReference type="AlphaFoldDB" id="A0A8S3SRW0"/>
<evidence type="ECO:0000313" key="3">
    <source>
        <dbReference type="Proteomes" id="UP000683360"/>
    </source>
</evidence>
<dbReference type="EMBL" id="CAJPWZ010001791">
    <property type="protein sequence ID" value="CAG2223594.1"/>
    <property type="molecule type" value="Genomic_DNA"/>
</dbReference>
<dbReference type="Proteomes" id="UP000683360">
    <property type="component" value="Unassembled WGS sequence"/>
</dbReference>
<gene>
    <name evidence="2" type="ORF">MEDL_36971</name>
</gene>
<name>A0A8S3SRW0_MYTED</name>
<sequence>MEVVEEVVDGDTLLELVEPDNHDFFREIFLNDDSGDEFLGFDEDDRENNEQIFRGHLEPRKSRQLVHSKHQWIMVTKLKEPKVQTSLRPLQTRMTTSKLESSPSAQYTGQAQKCLYGSPYTASLKHHYGHSGIKAEKQLSTSIRLYGRPSDLNS</sequence>
<reference evidence="2" key="1">
    <citation type="submission" date="2021-03" db="EMBL/GenBank/DDBJ databases">
        <authorList>
            <person name="Bekaert M."/>
        </authorList>
    </citation>
    <scope>NUCLEOTIDE SEQUENCE</scope>
</reference>
<accession>A0A8S3SRW0</accession>
<proteinExistence type="predicted"/>
<protein>
    <submittedName>
        <fullName evidence="2">Uncharacterized protein</fullName>
    </submittedName>
</protein>
<organism evidence="2 3">
    <name type="scientific">Mytilus edulis</name>
    <name type="common">Blue mussel</name>
    <dbReference type="NCBI Taxonomy" id="6550"/>
    <lineage>
        <taxon>Eukaryota</taxon>
        <taxon>Metazoa</taxon>
        <taxon>Spiralia</taxon>
        <taxon>Lophotrochozoa</taxon>
        <taxon>Mollusca</taxon>
        <taxon>Bivalvia</taxon>
        <taxon>Autobranchia</taxon>
        <taxon>Pteriomorphia</taxon>
        <taxon>Mytilida</taxon>
        <taxon>Mytiloidea</taxon>
        <taxon>Mytilidae</taxon>
        <taxon>Mytilinae</taxon>
        <taxon>Mytilus</taxon>
    </lineage>
</organism>
<comment type="caution">
    <text evidence="2">The sequence shown here is derived from an EMBL/GenBank/DDBJ whole genome shotgun (WGS) entry which is preliminary data.</text>
</comment>
<dbReference type="OrthoDB" id="10606518at2759"/>
<keyword evidence="3" id="KW-1185">Reference proteome</keyword>